<evidence type="ECO:0000256" key="1">
    <source>
        <dbReference type="SAM" id="MobiDB-lite"/>
    </source>
</evidence>
<gene>
    <name evidence="2" type="ORF">CYMTET_20414</name>
</gene>
<proteinExistence type="predicted"/>
<comment type="caution">
    <text evidence="2">The sequence shown here is derived from an EMBL/GenBank/DDBJ whole genome shotgun (WGS) entry which is preliminary data.</text>
</comment>
<sequence>MDEKELEEVQEPVTPVLREPAGGKGETARGKACKPERTWTAKFRAMFTAVGMSWASYGVPEAEHRQYMQDVESVGVVVSPLTERANKWAQAPWGLPGADAVVRGIATGFSWQQAEPEEFFQVENYVPPEHEEKSSLGL</sequence>
<dbReference type="AlphaFoldDB" id="A0AAE0G415"/>
<feature type="compositionally biased region" description="Acidic residues" evidence="1">
    <location>
        <begin position="1"/>
        <end position="10"/>
    </location>
</feature>
<feature type="region of interest" description="Disordered" evidence="1">
    <location>
        <begin position="1"/>
        <end position="33"/>
    </location>
</feature>
<name>A0AAE0G415_9CHLO</name>
<keyword evidence="3" id="KW-1185">Reference proteome</keyword>
<evidence type="ECO:0000313" key="3">
    <source>
        <dbReference type="Proteomes" id="UP001190700"/>
    </source>
</evidence>
<accession>A0AAE0G415</accession>
<evidence type="ECO:0000313" key="2">
    <source>
        <dbReference type="EMBL" id="KAK3271225.1"/>
    </source>
</evidence>
<dbReference type="Proteomes" id="UP001190700">
    <property type="component" value="Unassembled WGS sequence"/>
</dbReference>
<reference evidence="2 3" key="1">
    <citation type="journal article" date="2015" name="Genome Biol. Evol.">
        <title>Comparative Genomics of a Bacterivorous Green Alga Reveals Evolutionary Causalities and Consequences of Phago-Mixotrophic Mode of Nutrition.</title>
        <authorList>
            <person name="Burns J.A."/>
            <person name="Paasch A."/>
            <person name="Narechania A."/>
            <person name="Kim E."/>
        </authorList>
    </citation>
    <scope>NUCLEOTIDE SEQUENCE [LARGE SCALE GENOMIC DNA]</scope>
    <source>
        <strain evidence="2 3">PLY_AMNH</strain>
    </source>
</reference>
<protein>
    <submittedName>
        <fullName evidence="2">Uncharacterized protein</fullName>
    </submittedName>
</protein>
<organism evidence="2 3">
    <name type="scientific">Cymbomonas tetramitiformis</name>
    <dbReference type="NCBI Taxonomy" id="36881"/>
    <lineage>
        <taxon>Eukaryota</taxon>
        <taxon>Viridiplantae</taxon>
        <taxon>Chlorophyta</taxon>
        <taxon>Pyramimonadophyceae</taxon>
        <taxon>Pyramimonadales</taxon>
        <taxon>Pyramimonadaceae</taxon>
        <taxon>Cymbomonas</taxon>
    </lineage>
</organism>
<dbReference type="EMBL" id="LGRX02009926">
    <property type="protein sequence ID" value="KAK3271225.1"/>
    <property type="molecule type" value="Genomic_DNA"/>
</dbReference>